<dbReference type="PANTHER" id="PTHR43384">
    <property type="entry name" value="SEPTUM SITE-DETERMINING PROTEIN MIND HOMOLOG, CHLOROPLASTIC-RELATED"/>
    <property type="match status" value="1"/>
</dbReference>
<sequence>MRVVLALDGARASTLAEDLRLEGAEVRTVVAAGDPAAAVADAMAGPEAAELLGELARADLLIVAAGRGALTAELVGACDRFGVRIAPVCAREADRRLAAMFGLHPYSGDADAVALLRPPERPETAVESAPGGRVLAVWGPGGAPGRTTLAIELACELVRDGRRVGLVDADAHAPSLALATGLADEGPGFAAACRQAERGTLTVAELARIAAPLGDVEVLTGLNRPGRWPELSQARVAAALDVCRAWVDDTVVDVAAPLERDEEIVSDIDGPRRNAATLAALASADVVVAVVAADPVGVSRFVRDHAQLRAVVGATPVRVVVNKTRGGPLGIDARGQVRRTLERFAGIEDVWFVPWDGRAVDAALLSARPVAHVSPRSALTGALRRFVGEAVVPPIRKPVERRERGRTGLSARLLRTA</sequence>
<reference evidence="4" key="1">
    <citation type="submission" date="2016-03" db="EMBL/GenBank/DDBJ databases">
        <authorList>
            <person name="Ploux O."/>
        </authorList>
    </citation>
    <scope>NUCLEOTIDE SEQUENCE</scope>
    <source>
        <strain evidence="4">UC1</strain>
    </source>
</reference>
<organism evidence="4">
    <name type="scientific">uncultured Microbacterium sp</name>
    <dbReference type="NCBI Taxonomy" id="191216"/>
    <lineage>
        <taxon>Bacteria</taxon>
        <taxon>Bacillati</taxon>
        <taxon>Actinomycetota</taxon>
        <taxon>Actinomycetes</taxon>
        <taxon>Micrococcales</taxon>
        <taxon>Microbacteriaceae</taxon>
        <taxon>Microbacterium</taxon>
        <taxon>environmental samples</taxon>
    </lineage>
</organism>
<evidence type="ECO:0000259" key="3">
    <source>
        <dbReference type="Pfam" id="PF01656"/>
    </source>
</evidence>
<keyword evidence="2" id="KW-0067">ATP-binding</keyword>
<evidence type="ECO:0000313" key="4">
    <source>
        <dbReference type="EMBL" id="SBS74411.1"/>
    </source>
</evidence>
<dbReference type="EMBL" id="FLQR01000010">
    <property type="protein sequence ID" value="SBS74411.1"/>
    <property type="molecule type" value="Genomic_DNA"/>
</dbReference>
<protein>
    <recommendedName>
        <fullName evidence="3">CobQ/CobB/MinD/ParA nucleotide binding domain-containing protein</fullName>
    </recommendedName>
</protein>
<gene>
    <name evidence="4" type="ORF">MIPYR_60129</name>
</gene>
<name>A0A1Y5PE43_9MICO</name>
<dbReference type="GO" id="GO:0005829">
    <property type="term" value="C:cytosol"/>
    <property type="evidence" value="ECO:0007669"/>
    <property type="project" value="TreeGrafter"/>
</dbReference>
<keyword evidence="1" id="KW-0547">Nucleotide-binding</keyword>
<dbReference type="GO" id="GO:0051782">
    <property type="term" value="P:negative regulation of cell division"/>
    <property type="evidence" value="ECO:0007669"/>
    <property type="project" value="TreeGrafter"/>
</dbReference>
<dbReference type="InterPro" id="IPR050625">
    <property type="entry name" value="ParA/MinD_ATPase"/>
</dbReference>
<dbReference type="PANTHER" id="PTHR43384:SF6">
    <property type="entry name" value="SEPTUM SITE-DETERMINING PROTEIN MIND HOMOLOG, CHLOROPLASTIC"/>
    <property type="match status" value="1"/>
</dbReference>
<evidence type="ECO:0000256" key="2">
    <source>
        <dbReference type="ARBA" id="ARBA00022840"/>
    </source>
</evidence>
<dbReference type="RefSeq" id="WP_295577464.1">
    <property type="nucleotide sequence ID" value="NZ_FLQR01000010.1"/>
</dbReference>
<dbReference type="InterPro" id="IPR002586">
    <property type="entry name" value="CobQ/CobB/MinD/ParA_Nub-bd_dom"/>
</dbReference>
<proteinExistence type="predicted"/>
<dbReference type="GO" id="GO:0016887">
    <property type="term" value="F:ATP hydrolysis activity"/>
    <property type="evidence" value="ECO:0007669"/>
    <property type="project" value="TreeGrafter"/>
</dbReference>
<dbReference type="Pfam" id="PF01656">
    <property type="entry name" value="CbiA"/>
    <property type="match status" value="1"/>
</dbReference>
<dbReference type="GO" id="GO:0005524">
    <property type="term" value="F:ATP binding"/>
    <property type="evidence" value="ECO:0007669"/>
    <property type="project" value="UniProtKB-KW"/>
</dbReference>
<dbReference type="Gene3D" id="3.40.50.300">
    <property type="entry name" value="P-loop containing nucleotide triphosphate hydrolases"/>
    <property type="match status" value="1"/>
</dbReference>
<accession>A0A1Y5PE43</accession>
<dbReference type="GO" id="GO:0009898">
    <property type="term" value="C:cytoplasmic side of plasma membrane"/>
    <property type="evidence" value="ECO:0007669"/>
    <property type="project" value="TreeGrafter"/>
</dbReference>
<feature type="domain" description="CobQ/CobB/MinD/ParA nucleotide binding" evidence="3">
    <location>
        <begin position="136"/>
        <end position="333"/>
    </location>
</feature>
<evidence type="ECO:0000256" key="1">
    <source>
        <dbReference type="ARBA" id="ARBA00022741"/>
    </source>
</evidence>
<dbReference type="AlphaFoldDB" id="A0A1Y5PE43"/>
<dbReference type="SUPFAM" id="SSF52540">
    <property type="entry name" value="P-loop containing nucleoside triphosphate hydrolases"/>
    <property type="match status" value="1"/>
</dbReference>
<dbReference type="InterPro" id="IPR027417">
    <property type="entry name" value="P-loop_NTPase"/>
</dbReference>